<dbReference type="AlphaFoldDB" id="A0A9P4SBG2"/>
<evidence type="ECO:0000313" key="8">
    <source>
        <dbReference type="EMBL" id="KAF2839560.1"/>
    </source>
</evidence>
<dbReference type="SUPFAM" id="SSF47459">
    <property type="entry name" value="HLH, helix-loop-helix DNA-binding domain"/>
    <property type="match status" value="1"/>
</dbReference>
<dbReference type="GO" id="GO:0000981">
    <property type="term" value="F:DNA-binding transcription factor activity, RNA polymerase II-specific"/>
    <property type="evidence" value="ECO:0007669"/>
    <property type="project" value="TreeGrafter"/>
</dbReference>
<evidence type="ECO:0000313" key="9">
    <source>
        <dbReference type="Proteomes" id="UP000799429"/>
    </source>
</evidence>
<dbReference type="PANTHER" id="PTHR15741">
    <property type="entry name" value="BASIC HELIX-LOOP-HELIX ZIP TRANSCRIPTION FACTOR"/>
    <property type="match status" value="1"/>
</dbReference>
<dbReference type="Gene3D" id="4.10.280.10">
    <property type="entry name" value="Helix-loop-helix DNA-binding domain"/>
    <property type="match status" value="1"/>
</dbReference>
<dbReference type="GO" id="GO:0000978">
    <property type="term" value="F:RNA polymerase II cis-regulatory region sequence-specific DNA binding"/>
    <property type="evidence" value="ECO:0007669"/>
    <property type="project" value="TreeGrafter"/>
</dbReference>
<reference evidence="8" key="1">
    <citation type="journal article" date="2020" name="Stud. Mycol.">
        <title>101 Dothideomycetes genomes: a test case for predicting lifestyles and emergence of pathogens.</title>
        <authorList>
            <person name="Haridas S."/>
            <person name="Albert R."/>
            <person name="Binder M."/>
            <person name="Bloem J."/>
            <person name="Labutti K."/>
            <person name="Salamov A."/>
            <person name="Andreopoulos B."/>
            <person name="Baker S."/>
            <person name="Barry K."/>
            <person name="Bills G."/>
            <person name="Bluhm B."/>
            <person name="Cannon C."/>
            <person name="Castanera R."/>
            <person name="Culley D."/>
            <person name="Daum C."/>
            <person name="Ezra D."/>
            <person name="Gonzalez J."/>
            <person name="Henrissat B."/>
            <person name="Kuo A."/>
            <person name="Liang C."/>
            <person name="Lipzen A."/>
            <person name="Lutzoni F."/>
            <person name="Magnuson J."/>
            <person name="Mondo S."/>
            <person name="Nolan M."/>
            <person name="Ohm R."/>
            <person name="Pangilinan J."/>
            <person name="Park H.-J."/>
            <person name="Ramirez L."/>
            <person name="Alfaro M."/>
            <person name="Sun H."/>
            <person name="Tritt A."/>
            <person name="Yoshinaga Y."/>
            <person name="Zwiers L.-H."/>
            <person name="Turgeon B."/>
            <person name="Goodwin S."/>
            <person name="Spatafora J."/>
            <person name="Crous P."/>
            <person name="Grigoriev I."/>
        </authorList>
    </citation>
    <scope>NUCLEOTIDE SEQUENCE</scope>
    <source>
        <strain evidence="8">CBS 101060</strain>
    </source>
</reference>
<evidence type="ECO:0000259" key="7">
    <source>
        <dbReference type="PROSITE" id="PS50888"/>
    </source>
</evidence>
<dbReference type="Proteomes" id="UP000799429">
    <property type="component" value="Unassembled WGS sequence"/>
</dbReference>
<evidence type="ECO:0000256" key="3">
    <source>
        <dbReference type="ARBA" id="ARBA00023125"/>
    </source>
</evidence>
<dbReference type="SMART" id="SM00353">
    <property type="entry name" value="HLH"/>
    <property type="match status" value="1"/>
</dbReference>
<evidence type="ECO:0000256" key="5">
    <source>
        <dbReference type="ARBA" id="ARBA00023242"/>
    </source>
</evidence>
<comment type="caution">
    <text evidence="8">The sequence shown here is derived from an EMBL/GenBank/DDBJ whole genome shotgun (WGS) entry which is preliminary data.</text>
</comment>
<proteinExistence type="predicted"/>
<dbReference type="OrthoDB" id="5778525at2759"/>
<dbReference type="GO" id="GO:0046983">
    <property type="term" value="F:protein dimerization activity"/>
    <property type="evidence" value="ECO:0007669"/>
    <property type="project" value="InterPro"/>
</dbReference>
<feature type="domain" description="BHLH" evidence="7">
    <location>
        <begin position="36"/>
        <end position="87"/>
    </location>
</feature>
<sequence>RPAKSRKLSQTESPSKRRKSSPTGNKAHRENLSEEQKRNNHILSEQKRRNLIKNGFEELHQLVPELRQGGFSKSNILLESANFLDELVRVNTEMKKAL</sequence>
<organism evidence="8 9">
    <name type="scientific">Patellaria atrata CBS 101060</name>
    <dbReference type="NCBI Taxonomy" id="1346257"/>
    <lineage>
        <taxon>Eukaryota</taxon>
        <taxon>Fungi</taxon>
        <taxon>Dikarya</taxon>
        <taxon>Ascomycota</taxon>
        <taxon>Pezizomycotina</taxon>
        <taxon>Dothideomycetes</taxon>
        <taxon>Dothideomycetes incertae sedis</taxon>
        <taxon>Patellariales</taxon>
        <taxon>Patellariaceae</taxon>
        <taxon>Patellaria</taxon>
    </lineage>
</organism>
<dbReference type="Pfam" id="PF00010">
    <property type="entry name" value="HLH"/>
    <property type="match status" value="1"/>
</dbReference>
<dbReference type="InterPro" id="IPR052207">
    <property type="entry name" value="Max-like/E-box_TFs"/>
</dbReference>
<dbReference type="GO" id="GO:0005634">
    <property type="term" value="C:nucleus"/>
    <property type="evidence" value="ECO:0007669"/>
    <property type="project" value="UniProtKB-SubCell"/>
</dbReference>
<feature type="non-terminal residue" evidence="8">
    <location>
        <position position="98"/>
    </location>
</feature>
<evidence type="ECO:0000256" key="4">
    <source>
        <dbReference type="ARBA" id="ARBA00023163"/>
    </source>
</evidence>
<evidence type="ECO:0000256" key="1">
    <source>
        <dbReference type="ARBA" id="ARBA00004123"/>
    </source>
</evidence>
<dbReference type="InterPro" id="IPR011598">
    <property type="entry name" value="bHLH_dom"/>
</dbReference>
<dbReference type="EMBL" id="MU006094">
    <property type="protein sequence ID" value="KAF2839560.1"/>
    <property type="molecule type" value="Genomic_DNA"/>
</dbReference>
<keyword evidence="9" id="KW-1185">Reference proteome</keyword>
<evidence type="ECO:0000256" key="6">
    <source>
        <dbReference type="SAM" id="MobiDB-lite"/>
    </source>
</evidence>
<feature type="compositionally biased region" description="Basic and acidic residues" evidence="6">
    <location>
        <begin position="27"/>
        <end position="45"/>
    </location>
</feature>
<evidence type="ECO:0000256" key="2">
    <source>
        <dbReference type="ARBA" id="ARBA00023015"/>
    </source>
</evidence>
<keyword evidence="4" id="KW-0804">Transcription</keyword>
<comment type="subcellular location">
    <subcellularLocation>
        <location evidence="1">Nucleus</location>
    </subcellularLocation>
</comment>
<keyword evidence="2" id="KW-0805">Transcription regulation</keyword>
<dbReference type="PANTHER" id="PTHR15741:SF27">
    <property type="entry name" value="TRANSCRIPTION FACTOR AP-4"/>
    <property type="match status" value="1"/>
</dbReference>
<dbReference type="InterPro" id="IPR036638">
    <property type="entry name" value="HLH_DNA-bd_sf"/>
</dbReference>
<keyword evidence="5" id="KW-0539">Nucleus</keyword>
<keyword evidence="3" id="KW-0238">DNA-binding</keyword>
<accession>A0A9P4SBG2</accession>
<dbReference type="PROSITE" id="PS50888">
    <property type="entry name" value="BHLH"/>
    <property type="match status" value="1"/>
</dbReference>
<gene>
    <name evidence="8" type="ORF">M501DRAFT_923910</name>
</gene>
<feature type="non-terminal residue" evidence="8">
    <location>
        <position position="1"/>
    </location>
</feature>
<protein>
    <recommendedName>
        <fullName evidence="7">BHLH domain-containing protein</fullName>
    </recommendedName>
</protein>
<feature type="region of interest" description="Disordered" evidence="6">
    <location>
        <begin position="1"/>
        <end position="45"/>
    </location>
</feature>
<name>A0A9P4SBG2_9PEZI</name>